<keyword evidence="1" id="KW-1133">Transmembrane helix</keyword>
<reference evidence="2" key="1">
    <citation type="submission" date="2021-10" db="EMBL/GenBank/DDBJ databases">
        <title>Tropical sea cucumber genome reveals ecological adaptation and Cuvierian tubules defense mechanism.</title>
        <authorList>
            <person name="Chen T."/>
        </authorList>
    </citation>
    <scope>NUCLEOTIDE SEQUENCE</scope>
    <source>
        <strain evidence="2">Nanhai2018</strain>
        <tissue evidence="2">Muscle</tissue>
    </source>
</reference>
<feature type="transmembrane region" description="Helical" evidence="1">
    <location>
        <begin position="12"/>
        <end position="33"/>
    </location>
</feature>
<feature type="transmembrane region" description="Helical" evidence="1">
    <location>
        <begin position="53"/>
        <end position="70"/>
    </location>
</feature>
<name>A0A9Q1BB39_HOLLE</name>
<sequence length="95" mass="11084">MLGYRYVYAGKYILFFIFVRNSSISASFCITNISQTISILTNPSQTIKFFARFKPYVSVILIINIFRWQLSEKRNSKKLKVYELTGKMLAYDSGM</sequence>
<comment type="caution">
    <text evidence="2">The sequence shown here is derived from an EMBL/GenBank/DDBJ whole genome shotgun (WGS) entry which is preliminary data.</text>
</comment>
<dbReference type="EMBL" id="JAIZAY010000289">
    <property type="protein sequence ID" value="KAJ8018559.1"/>
    <property type="molecule type" value="Genomic_DNA"/>
</dbReference>
<organism evidence="2 3">
    <name type="scientific">Holothuria leucospilota</name>
    <name type="common">Black long sea cucumber</name>
    <name type="synonym">Mertensiothuria leucospilota</name>
    <dbReference type="NCBI Taxonomy" id="206669"/>
    <lineage>
        <taxon>Eukaryota</taxon>
        <taxon>Metazoa</taxon>
        <taxon>Echinodermata</taxon>
        <taxon>Eleutherozoa</taxon>
        <taxon>Echinozoa</taxon>
        <taxon>Holothuroidea</taxon>
        <taxon>Aspidochirotacea</taxon>
        <taxon>Aspidochirotida</taxon>
        <taxon>Holothuriidae</taxon>
        <taxon>Holothuria</taxon>
    </lineage>
</organism>
<evidence type="ECO:0000313" key="2">
    <source>
        <dbReference type="EMBL" id="KAJ8018559.1"/>
    </source>
</evidence>
<accession>A0A9Q1BB39</accession>
<keyword evidence="1" id="KW-0812">Transmembrane</keyword>
<dbReference type="AlphaFoldDB" id="A0A9Q1BB39"/>
<protein>
    <submittedName>
        <fullName evidence="2">Uncharacterized protein</fullName>
    </submittedName>
</protein>
<evidence type="ECO:0000313" key="3">
    <source>
        <dbReference type="Proteomes" id="UP001152320"/>
    </source>
</evidence>
<keyword evidence="1" id="KW-0472">Membrane</keyword>
<keyword evidence="3" id="KW-1185">Reference proteome</keyword>
<gene>
    <name evidence="2" type="ORF">HOLleu_43382</name>
</gene>
<proteinExistence type="predicted"/>
<dbReference type="Proteomes" id="UP001152320">
    <property type="component" value="Unassembled WGS sequence"/>
</dbReference>
<evidence type="ECO:0000256" key="1">
    <source>
        <dbReference type="SAM" id="Phobius"/>
    </source>
</evidence>